<accession>A0A506Y2J4</accession>
<sequence>MTVVTLTGLLICRDETEAAAVERHLPEHLRRTRAEPGCLAFEVTRRPGTRTWDVAERFVDARAFAAHQQRVAESTWGAATAGIERRYAIE</sequence>
<evidence type="ECO:0000313" key="3">
    <source>
        <dbReference type="Proteomes" id="UP000316252"/>
    </source>
</evidence>
<organism evidence="2 3">
    <name type="scientific">Schumannella soli</name>
    <dbReference type="NCBI Taxonomy" id="2590779"/>
    <lineage>
        <taxon>Bacteria</taxon>
        <taxon>Bacillati</taxon>
        <taxon>Actinomycetota</taxon>
        <taxon>Actinomycetes</taxon>
        <taxon>Micrococcales</taxon>
        <taxon>Microbacteriaceae</taxon>
        <taxon>Schumannella</taxon>
    </lineage>
</organism>
<dbReference type="RefSeq" id="WP_141163558.1">
    <property type="nucleotide sequence ID" value="NZ_VHQG01000002.1"/>
</dbReference>
<dbReference type="EMBL" id="VHQG01000002">
    <property type="protein sequence ID" value="TPW76202.1"/>
    <property type="molecule type" value="Genomic_DNA"/>
</dbReference>
<dbReference type="OrthoDB" id="9812192at2"/>
<feature type="domain" description="ABM" evidence="1">
    <location>
        <begin position="16"/>
        <end position="70"/>
    </location>
</feature>
<keyword evidence="3" id="KW-1185">Reference proteome</keyword>
<dbReference type="InterPro" id="IPR011008">
    <property type="entry name" value="Dimeric_a/b-barrel"/>
</dbReference>
<evidence type="ECO:0000259" key="1">
    <source>
        <dbReference type="Pfam" id="PF03992"/>
    </source>
</evidence>
<comment type="caution">
    <text evidence="2">The sequence shown here is derived from an EMBL/GenBank/DDBJ whole genome shotgun (WGS) entry which is preliminary data.</text>
</comment>
<proteinExistence type="predicted"/>
<dbReference type="SUPFAM" id="SSF54909">
    <property type="entry name" value="Dimeric alpha+beta barrel"/>
    <property type="match status" value="1"/>
</dbReference>
<dbReference type="InterPro" id="IPR007138">
    <property type="entry name" value="ABM_dom"/>
</dbReference>
<dbReference type="GO" id="GO:0004497">
    <property type="term" value="F:monooxygenase activity"/>
    <property type="evidence" value="ECO:0007669"/>
    <property type="project" value="UniProtKB-KW"/>
</dbReference>
<evidence type="ECO:0000313" key="2">
    <source>
        <dbReference type="EMBL" id="TPW76202.1"/>
    </source>
</evidence>
<dbReference type="Gene3D" id="3.30.70.100">
    <property type="match status" value="1"/>
</dbReference>
<name>A0A506Y2J4_9MICO</name>
<dbReference type="Proteomes" id="UP000316252">
    <property type="component" value="Unassembled WGS sequence"/>
</dbReference>
<dbReference type="Pfam" id="PF03992">
    <property type="entry name" value="ABM"/>
    <property type="match status" value="1"/>
</dbReference>
<protein>
    <submittedName>
        <fullName evidence="2">Antibiotic biosynthesis monooxygenase</fullName>
    </submittedName>
</protein>
<gene>
    <name evidence="2" type="ORF">FJ657_10410</name>
</gene>
<reference evidence="2 3" key="1">
    <citation type="submission" date="2019-06" db="EMBL/GenBank/DDBJ databases">
        <authorList>
            <person name="Li F."/>
        </authorList>
    </citation>
    <scope>NUCLEOTIDE SEQUENCE [LARGE SCALE GENOMIC DNA]</scope>
    <source>
        <strain evidence="2 3">10F1D-1</strain>
    </source>
</reference>
<keyword evidence="2" id="KW-0560">Oxidoreductase</keyword>
<keyword evidence="2" id="KW-0503">Monooxygenase</keyword>
<dbReference type="AlphaFoldDB" id="A0A506Y2J4"/>